<proteinExistence type="predicted"/>
<feature type="domain" description="SHOCT" evidence="2">
    <location>
        <begin position="467"/>
        <end position="490"/>
    </location>
</feature>
<feature type="region of interest" description="Disordered" evidence="1">
    <location>
        <begin position="444"/>
        <end position="463"/>
    </location>
</feature>
<feature type="compositionally biased region" description="Pro residues" evidence="1">
    <location>
        <begin position="87"/>
        <end position="114"/>
    </location>
</feature>
<gene>
    <name evidence="3" type="ORF">PECAL_3P13550</name>
</gene>
<reference evidence="3" key="1">
    <citation type="submission" date="2021-11" db="EMBL/GenBank/DDBJ databases">
        <authorList>
            <consortium name="Genoscope - CEA"/>
            <person name="William W."/>
        </authorList>
    </citation>
    <scope>NUCLEOTIDE SEQUENCE</scope>
</reference>
<keyword evidence="4" id="KW-1185">Reference proteome</keyword>
<dbReference type="Pfam" id="PF09851">
    <property type="entry name" value="SHOCT"/>
    <property type="match status" value="1"/>
</dbReference>
<comment type="caution">
    <text evidence="3">The sequence shown here is derived from an EMBL/GenBank/DDBJ whole genome shotgun (WGS) entry which is preliminary data.</text>
</comment>
<feature type="region of interest" description="Disordered" evidence="1">
    <location>
        <begin position="82"/>
        <end position="135"/>
    </location>
</feature>
<dbReference type="Proteomes" id="UP000789595">
    <property type="component" value="Unassembled WGS sequence"/>
</dbReference>
<organism evidence="3 4">
    <name type="scientific">Pelagomonas calceolata</name>
    <dbReference type="NCBI Taxonomy" id="35677"/>
    <lineage>
        <taxon>Eukaryota</taxon>
        <taxon>Sar</taxon>
        <taxon>Stramenopiles</taxon>
        <taxon>Ochrophyta</taxon>
        <taxon>Pelagophyceae</taxon>
        <taxon>Pelagomonadales</taxon>
        <taxon>Pelagomonadaceae</taxon>
        <taxon>Pelagomonas</taxon>
    </lineage>
</organism>
<sequence>MPLSAEELVNALHETAAAKNVDNFVAIAGVLEDQVDETFVQQKKGQLRRVIKLYRQIQKEQDATPREIARAMEALGKKIKSFTTPASAPPAPPRTHAPPPRPPAAVPRPVPTGNPPARGDGPPAALPPVPTGTPLATLARRRPLAAAERDARLRTVAQRLERQGITSSLNNTVRSSDIKQMFFAVDEVFITVHKSNCYSALDLTHCLIQIDCPQVFLGGALKEHLKGTRDDLDRLMPSASNRMTSTIYKFEYRQGIVVVTFSAAMLWKQDYAQGAHVCRVPCQNRRDTMTLLVMVAAGRLAASHLGLDKDATALSLFGLPRSQEIISMPPPPRAAARASGVGVGSNVAFTDRAGQRLVGSVKSIRKNAQVLVPDPTKRGEIYTIKSSGRRVHYAKWNISLNLLSPATAQDMARHAEQEKAAEAVSFAAALSFAATTAAKDWLPPKAEPVPVSPAPPASSGSVDEEGLRALKRLHDDGIIDDEEFASKKKKCLGI</sequence>
<name>A0A8J2SQJ8_9STRA</name>
<dbReference type="InterPro" id="IPR018649">
    <property type="entry name" value="SHOCT"/>
</dbReference>
<evidence type="ECO:0000313" key="3">
    <source>
        <dbReference type="EMBL" id="CAH0371414.1"/>
    </source>
</evidence>
<accession>A0A8J2SQJ8</accession>
<protein>
    <recommendedName>
        <fullName evidence="2">SHOCT domain-containing protein</fullName>
    </recommendedName>
</protein>
<dbReference type="EMBL" id="CAKKNE010000003">
    <property type="protein sequence ID" value="CAH0371414.1"/>
    <property type="molecule type" value="Genomic_DNA"/>
</dbReference>
<evidence type="ECO:0000259" key="2">
    <source>
        <dbReference type="Pfam" id="PF09851"/>
    </source>
</evidence>
<evidence type="ECO:0000313" key="4">
    <source>
        <dbReference type="Proteomes" id="UP000789595"/>
    </source>
</evidence>
<evidence type="ECO:0000256" key="1">
    <source>
        <dbReference type="SAM" id="MobiDB-lite"/>
    </source>
</evidence>
<feature type="compositionally biased region" description="Pro residues" evidence="1">
    <location>
        <begin position="445"/>
        <end position="456"/>
    </location>
</feature>
<dbReference type="AlphaFoldDB" id="A0A8J2SQJ8"/>